<accession>A0A8S5SLP2</accession>
<protein>
    <submittedName>
        <fullName evidence="1">Uncharacterized protein</fullName>
    </submittedName>
</protein>
<reference evidence="1" key="1">
    <citation type="journal article" date="2021" name="Proc. Natl. Acad. Sci. U.S.A.">
        <title>A Catalog of Tens of Thousands of Viruses from Human Metagenomes Reveals Hidden Associations with Chronic Diseases.</title>
        <authorList>
            <person name="Tisza M.J."/>
            <person name="Buck C.B."/>
        </authorList>
    </citation>
    <scope>NUCLEOTIDE SEQUENCE</scope>
    <source>
        <strain evidence="1">Ct2KB1</strain>
    </source>
</reference>
<organism evidence="1">
    <name type="scientific">Siphoviridae sp. ct2KB1</name>
    <dbReference type="NCBI Taxonomy" id="2827768"/>
    <lineage>
        <taxon>Viruses</taxon>
        <taxon>Duplodnaviria</taxon>
        <taxon>Heunggongvirae</taxon>
        <taxon>Uroviricota</taxon>
        <taxon>Caudoviricetes</taxon>
    </lineage>
</organism>
<name>A0A8S5SLP2_9CAUD</name>
<dbReference type="EMBL" id="BK032626">
    <property type="protein sequence ID" value="DAF51973.1"/>
    <property type="molecule type" value="Genomic_DNA"/>
</dbReference>
<proteinExistence type="predicted"/>
<evidence type="ECO:0000313" key="1">
    <source>
        <dbReference type="EMBL" id="DAF51973.1"/>
    </source>
</evidence>
<sequence>MSFYLFSIKIISINFYHFFKSYSSSYSFSCSYLPV</sequence>